<proteinExistence type="predicted"/>
<evidence type="ECO:0000313" key="3">
    <source>
        <dbReference type="Proteomes" id="UP000593571"/>
    </source>
</evidence>
<evidence type="ECO:0000313" key="2">
    <source>
        <dbReference type="EMBL" id="KAF6397129.1"/>
    </source>
</evidence>
<reference evidence="2 3" key="1">
    <citation type="journal article" date="2020" name="Nature">
        <title>Six reference-quality genomes reveal evolution of bat adaptations.</title>
        <authorList>
            <person name="Jebb D."/>
            <person name="Huang Z."/>
            <person name="Pippel M."/>
            <person name="Hughes G.M."/>
            <person name="Lavrichenko K."/>
            <person name="Devanna P."/>
            <person name="Winkler S."/>
            <person name="Jermiin L.S."/>
            <person name="Skirmuntt E.C."/>
            <person name="Katzourakis A."/>
            <person name="Burkitt-Gray L."/>
            <person name="Ray D.A."/>
            <person name="Sullivan K.A.M."/>
            <person name="Roscito J.G."/>
            <person name="Kirilenko B.M."/>
            <person name="Davalos L.M."/>
            <person name="Corthals A.P."/>
            <person name="Power M.L."/>
            <person name="Jones G."/>
            <person name="Ransome R.D."/>
            <person name="Dechmann D.K.N."/>
            <person name="Locatelli A.G."/>
            <person name="Puechmaille S.J."/>
            <person name="Fedrigo O."/>
            <person name="Jarvis E.D."/>
            <person name="Hiller M."/>
            <person name="Vernes S.C."/>
            <person name="Myers E.W."/>
            <person name="Teeling E.C."/>
        </authorList>
    </citation>
    <scope>NUCLEOTIDE SEQUENCE [LARGE SCALE GENOMIC DNA]</scope>
    <source>
        <strain evidence="2">MRouAeg1</strain>
        <tissue evidence="2">Muscle</tissue>
    </source>
</reference>
<accession>A0A7J8BF67</accession>
<dbReference type="Proteomes" id="UP000593571">
    <property type="component" value="Unassembled WGS sequence"/>
</dbReference>
<sequence>MRTQDRALDSGLRLSGARGGDAHAGAAPLRLPGPPEAQIAPPGLAALFPGVPPLPALRGGLARPGGFVGTGRVSVLPSGVTPPRPHTAREPLAWVFVQKPLWELQADRTEHINLRMTLLGLPSVVSRGFAGKPPPVSLKKRLRKARGLGP</sequence>
<dbReference type="EMBL" id="JACASE010000017">
    <property type="protein sequence ID" value="KAF6397129.1"/>
    <property type="molecule type" value="Genomic_DNA"/>
</dbReference>
<feature type="compositionally biased region" description="Basic residues" evidence="1">
    <location>
        <begin position="138"/>
        <end position="150"/>
    </location>
</feature>
<organism evidence="2 3">
    <name type="scientific">Rousettus aegyptiacus</name>
    <name type="common">Egyptian fruit bat</name>
    <name type="synonym">Pteropus aegyptiacus</name>
    <dbReference type="NCBI Taxonomy" id="9407"/>
    <lineage>
        <taxon>Eukaryota</taxon>
        <taxon>Metazoa</taxon>
        <taxon>Chordata</taxon>
        <taxon>Craniata</taxon>
        <taxon>Vertebrata</taxon>
        <taxon>Euteleostomi</taxon>
        <taxon>Mammalia</taxon>
        <taxon>Eutheria</taxon>
        <taxon>Laurasiatheria</taxon>
        <taxon>Chiroptera</taxon>
        <taxon>Yinpterochiroptera</taxon>
        <taxon>Pteropodoidea</taxon>
        <taxon>Pteropodidae</taxon>
        <taxon>Rousettinae</taxon>
        <taxon>Rousettus</taxon>
    </lineage>
</organism>
<keyword evidence="3" id="KW-1185">Reference proteome</keyword>
<dbReference type="AlphaFoldDB" id="A0A7J8BF67"/>
<gene>
    <name evidence="2" type="ORF">HJG63_009792</name>
</gene>
<name>A0A7J8BF67_ROUAE</name>
<comment type="caution">
    <text evidence="2">The sequence shown here is derived from an EMBL/GenBank/DDBJ whole genome shotgun (WGS) entry which is preliminary data.</text>
</comment>
<protein>
    <submittedName>
        <fullName evidence="2">Uncharacterized protein</fullName>
    </submittedName>
</protein>
<feature type="region of interest" description="Disordered" evidence="1">
    <location>
        <begin position="130"/>
        <end position="150"/>
    </location>
</feature>
<evidence type="ECO:0000256" key="1">
    <source>
        <dbReference type="SAM" id="MobiDB-lite"/>
    </source>
</evidence>
<feature type="region of interest" description="Disordered" evidence="1">
    <location>
        <begin position="1"/>
        <end position="36"/>
    </location>
</feature>